<evidence type="ECO:0000313" key="5">
    <source>
        <dbReference type="Proteomes" id="UP001229421"/>
    </source>
</evidence>
<comment type="caution">
    <text evidence="4">The sequence shown here is derived from an EMBL/GenBank/DDBJ whole genome shotgun (WGS) entry which is preliminary data.</text>
</comment>
<comment type="similarity">
    <text evidence="1">Belongs to the PPR family. P subfamily.</text>
</comment>
<dbReference type="InterPro" id="IPR011990">
    <property type="entry name" value="TPR-like_helical_dom_sf"/>
</dbReference>
<evidence type="ECO:0000256" key="2">
    <source>
        <dbReference type="ARBA" id="ARBA00022737"/>
    </source>
</evidence>
<organism evidence="4 5">
    <name type="scientific">Tagetes erecta</name>
    <name type="common">African marigold</name>
    <dbReference type="NCBI Taxonomy" id="13708"/>
    <lineage>
        <taxon>Eukaryota</taxon>
        <taxon>Viridiplantae</taxon>
        <taxon>Streptophyta</taxon>
        <taxon>Embryophyta</taxon>
        <taxon>Tracheophyta</taxon>
        <taxon>Spermatophyta</taxon>
        <taxon>Magnoliopsida</taxon>
        <taxon>eudicotyledons</taxon>
        <taxon>Gunneridae</taxon>
        <taxon>Pentapetalae</taxon>
        <taxon>asterids</taxon>
        <taxon>campanulids</taxon>
        <taxon>Asterales</taxon>
        <taxon>Asteraceae</taxon>
        <taxon>Asteroideae</taxon>
        <taxon>Heliantheae alliance</taxon>
        <taxon>Tageteae</taxon>
        <taxon>Tagetes</taxon>
    </lineage>
</organism>
<dbReference type="Pfam" id="PF13041">
    <property type="entry name" value="PPR_2"/>
    <property type="match status" value="1"/>
</dbReference>
<dbReference type="EMBL" id="JAUHHV010000007">
    <property type="protein sequence ID" value="KAK1419341.1"/>
    <property type="molecule type" value="Genomic_DNA"/>
</dbReference>
<dbReference type="GO" id="GO:0005739">
    <property type="term" value="C:mitochondrion"/>
    <property type="evidence" value="ECO:0007669"/>
    <property type="project" value="TreeGrafter"/>
</dbReference>
<evidence type="ECO:0000256" key="3">
    <source>
        <dbReference type="PROSITE-ProRule" id="PRU00708"/>
    </source>
</evidence>
<reference evidence="4" key="1">
    <citation type="journal article" date="2023" name="bioRxiv">
        <title>Improved chromosome-level genome assembly for marigold (Tagetes erecta).</title>
        <authorList>
            <person name="Jiang F."/>
            <person name="Yuan L."/>
            <person name="Wang S."/>
            <person name="Wang H."/>
            <person name="Xu D."/>
            <person name="Wang A."/>
            <person name="Fan W."/>
        </authorList>
    </citation>
    <scope>NUCLEOTIDE SEQUENCE</scope>
    <source>
        <strain evidence="4">WSJ</strain>
        <tissue evidence="4">Leaf</tissue>
    </source>
</reference>
<dbReference type="PANTHER" id="PTHR45717">
    <property type="entry name" value="OS12G0527900 PROTEIN"/>
    <property type="match status" value="1"/>
</dbReference>
<dbReference type="Proteomes" id="UP001229421">
    <property type="component" value="Unassembled WGS sequence"/>
</dbReference>
<evidence type="ECO:0000256" key="1">
    <source>
        <dbReference type="ARBA" id="ARBA00007626"/>
    </source>
</evidence>
<dbReference type="PROSITE" id="PS51375">
    <property type="entry name" value="PPR"/>
    <property type="match status" value="2"/>
</dbReference>
<sequence length="464" mass="53643">MAALRTCKFNHISLLSDTSPIYRVSFSSLTTKQSPSSQNHNVLFKRLSPRRASIVPIMDQWIQQGNDIIADELKNMIKALRNHNRYSQALQLSEWMTNKGYLDQSSENVAVHLDLISRVHGLHQADEFFNAVPENLKNFKVYGTLLNCYAFKKSLEKAEAIMEKMKQLGYMTTHSYNSMLNLYTKTKRYDKLLKLVEEMEKTGVCYHRTTYYILLNAFASFDIKAMESFLGYMETNRDMKLDWHVYITAAKGYVSFGQKERCLEMLKKSENFVYENTDGNAYEILLTMYANLGERDHVYRIWDLYKTTWRKVKNTGYHHMASSLVKLDDIEGAENILAEWESKTTSFDFWVVNVLVNGYSKKGEWKKAEDYIERLVGMGKQPPKSTWDCLATAFCKCGEMEKAVDAMKKAVSCYDDHWNLNQVTLTACVKYLEKKGDMEVAKEFAKLTKVCHDYSTVGLVSPVT</sequence>
<dbReference type="AlphaFoldDB" id="A0AAD8NST4"/>
<dbReference type="SUPFAM" id="SSF48452">
    <property type="entry name" value="TPR-like"/>
    <property type="match status" value="1"/>
</dbReference>
<evidence type="ECO:0008006" key="6">
    <source>
        <dbReference type="Google" id="ProtNLM"/>
    </source>
</evidence>
<keyword evidence="2" id="KW-0677">Repeat</keyword>
<dbReference type="Gene3D" id="1.25.40.10">
    <property type="entry name" value="Tetratricopeptide repeat domain"/>
    <property type="match status" value="2"/>
</dbReference>
<dbReference type="InterPro" id="IPR002885">
    <property type="entry name" value="PPR_rpt"/>
</dbReference>
<dbReference type="NCBIfam" id="TIGR00756">
    <property type="entry name" value="PPR"/>
    <property type="match status" value="2"/>
</dbReference>
<proteinExistence type="inferred from homology"/>
<dbReference type="GO" id="GO:0003729">
    <property type="term" value="F:mRNA binding"/>
    <property type="evidence" value="ECO:0007669"/>
    <property type="project" value="UniProtKB-ARBA"/>
</dbReference>
<keyword evidence="5" id="KW-1185">Reference proteome</keyword>
<feature type="repeat" description="PPR" evidence="3">
    <location>
        <begin position="348"/>
        <end position="382"/>
    </location>
</feature>
<gene>
    <name evidence="4" type="ORF">QVD17_28507</name>
</gene>
<dbReference type="Pfam" id="PF01535">
    <property type="entry name" value="PPR"/>
    <property type="match status" value="3"/>
</dbReference>
<evidence type="ECO:0000313" key="4">
    <source>
        <dbReference type="EMBL" id="KAK1419341.1"/>
    </source>
</evidence>
<feature type="repeat" description="PPR" evidence="3">
    <location>
        <begin position="172"/>
        <end position="206"/>
    </location>
</feature>
<name>A0AAD8NST4_TARER</name>
<dbReference type="PANTHER" id="PTHR45717:SF40">
    <property type="entry name" value="TETRATRICOPEPTIDE-LIKE HELICAL DOMAIN-CONTAINING PROTEIN-RELATED"/>
    <property type="match status" value="1"/>
</dbReference>
<accession>A0AAD8NST4</accession>
<protein>
    <recommendedName>
        <fullName evidence="6">Pentatricopeptide repeat-containing protein</fullName>
    </recommendedName>
</protein>